<dbReference type="STRING" id="307507.A0A2V0NS40"/>
<evidence type="ECO:0000313" key="7">
    <source>
        <dbReference type="Proteomes" id="UP000247498"/>
    </source>
</evidence>
<feature type="compositionally biased region" description="Basic and acidic residues" evidence="5">
    <location>
        <begin position="1"/>
        <end position="22"/>
    </location>
</feature>
<feature type="compositionally biased region" description="Gly residues" evidence="5">
    <location>
        <begin position="308"/>
        <end position="317"/>
    </location>
</feature>
<organism evidence="6 7">
    <name type="scientific">Raphidocelis subcapitata</name>
    <dbReference type="NCBI Taxonomy" id="307507"/>
    <lineage>
        <taxon>Eukaryota</taxon>
        <taxon>Viridiplantae</taxon>
        <taxon>Chlorophyta</taxon>
        <taxon>core chlorophytes</taxon>
        <taxon>Chlorophyceae</taxon>
        <taxon>CS clade</taxon>
        <taxon>Sphaeropleales</taxon>
        <taxon>Selenastraceae</taxon>
        <taxon>Raphidocelis</taxon>
    </lineage>
</organism>
<keyword evidence="7" id="KW-1185">Reference proteome</keyword>
<dbReference type="InterPro" id="IPR019376">
    <property type="entry name" value="Myeloid_leukemia_factor"/>
</dbReference>
<feature type="compositionally biased region" description="Basic and acidic residues" evidence="5">
    <location>
        <begin position="51"/>
        <end position="67"/>
    </location>
</feature>
<evidence type="ECO:0000256" key="3">
    <source>
        <dbReference type="ARBA" id="ARBA00022490"/>
    </source>
</evidence>
<protein>
    <submittedName>
        <fullName evidence="6">Uncharacterized protein</fullName>
    </submittedName>
</protein>
<dbReference type="InParanoid" id="A0A2V0NS40"/>
<dbReference type="GO" id="GO:0005737">
    <property type="term" value="C:cytoplasm"/>
    <property type="evidence" value="ECO:0007669"/>
    <property type="project" value="UniProtKB-SubCell"/>
</dbReference>
<evidence type="ECO:0000256" key="2">
    <source>
        <dbReference type="ARBA" id="ARBA00008332"/>
    </source>
</evidence>
<feature type="region of interest" description="Disordered" evidence="5">
    <location>
        <begin position="283"/>
        <end position="326"/>
    </location>
</feature>
<dbReference type="AlphaFoldDB" id="A0A2V0NS40"/>
<keyword evidence="3" id="KW-0963">Cytoplasm</keyword>
<comment type="similarity">
    <text evidence="2">Belongs to the MLF family.</text>
</comment>
<keyword evidence="4" id="KW-0597">Phosphoprotein</keyword>
<sequence length="326" mass="35303">MLGGEGRGRRSEGAPRVEELPEGHNYAGYPRTAHPVHVEEPDDEDYGAAHYSREEREPPRARRRYDPPGHSGAHGQQQYGQQQYGQGQQQQQQQQQQYGQPQYGQHYGQRQQYQHQQPAAAPPPFVSPFGPPPGFPFGGGSGGGLPFGGMGMGMMGGFDSMFNNMFARMEGMVRHMDQAARSAADAAARGALPEGCHYVSQSQTYDSSGARTSATTRAAGGVREWRHSVEDGGGQQRCTVARAIGDRERVVTRERGPDGRFVTREEVRGGVRDGAAFEEEWRAAAEARLPRGGQQQMQQSAALPAPGEGYGGGGRGAPGHHRHGGR</sequence>
<dbReference type="Proteomes" id="UP000247498">
    <property type="component" value="Unassembled WGS sequence"/>
</dbReference>
<comment type="subcellular location">
    <subcellularLocation>
        <location evidence="1">Cytoplasm</location>
    </subcellularLocation>
</comment>
<feature type="compositionally biased region" description="Pro residues" evidence="5">
    <location>
        <begin position="120"/>
        <end position="135"/>
    </location>
</feature>
<dbReference type="OrthoDB" id="10680150at2759"/>
<evidence type="ECO:0000256" key="4">
    <source>
        <dbReference type="ARBA" id="ARBA00022553"/>
    </source>
</evidence>
<gene>
    <name evidence="6" type="ORF">Rsub_03442</name>
</gene>
<dbReference type="SUPFAM" id="SSF81995">
    <property type="entry name" value="beta-sandwich domain of Sec23/24"/>
    <property type="match status" value="1"/>
</dbReference>
<evidence type="ECO:0000256" key="5">
    <source>
        <dbReference type="SAM" id="MobiDB-lite"/>
    </source>
</evidence>
<evidence type="ECO:0000256" key="1">
    <source>
        <dbReference type="ARBA" id="ARBA00004496"/>
    </source>
</evidence>
<name>A0A2V0NS40_9CHLO</name>
<feature type="region of interest" description="Disordered" evidence="5">
    <location>
        <begin position="1"/>
        <end position="141"/>
    </location>
</feature>
<feature type="compositionally biased region" description="Low complexity" evidence="5">
    <location>
        <begin position="68"/>
        <end position="119"/>
    </location>
</feature>
<dbReference type="EMBL" id="BDRX01000017">
    <property type="protein sequence ID" value="GBF90446.1"/>
    <property type="molecule type" value="Genomic_DNA"/>
</dbReference>
<dbReference type="Pfam" id="PF10248">
    <property type="entry name" value="Mlf1IP"/>
    <property type="match status" value="1"/>
</dbReference>
<reference evidence="6 7" key="1">
    <citation type="journal article" date="2018" name="Sci. Rep.">
        <title>Raphidocelis subcapitata (=Pseudokirchneriella subcapitata) provides an insight into genome evolution and environmental adaptations in the Sphaeropleales.</title>
        <authorList>
            <person name="Suzuki S."/>
            <person name="Yamaguchi H."/>
            <person name="Nakajima N."/>
            <person name="Kawachi M."/>
        </authorList>
    </citation>
    <scope>NUCLEOTIDE SEQUENCE [LARGE SCALE GENOMIC DNA]</scope>
    <source>
        <strain evidence="6 7">NIES-35</strain>
    </source>
</reference>
<accession>A0A2V0NS40</accession>
<evidence type="ECO:0000313" key="6">
    <source>
        <dbReference type="EMBL" id="GBF90446.1"/>
    </source>
</evidence>
<comment type="caution">
    <text evidence="6">The sequence shown here is derived from an EMBL/GenBank/DDBJ whole genome shotgun (WGS) entry which is preliminary data.</text>
</comment>
<proteinExistence type="inferred from homology"/>